<dbReference type="RefSeq" id="WP_233730477.1">
    <property type="nucleotide sequence ID" value="NZ_JAJVCN010000003.1"/>
</dbReference>
<evidence type="ECO:0000313" key="3">
    <source>
        <dbReference type="Proteomes" id="UP001521150"/>
    </source>
</evidence>
<dbReference type="InterPro" id="IPR050639">
    <property type="entry name" value="SSR_resolvase"/>
</dbReference>
<reference evidence="2 3" key="1">
    <citation type="submission" date="2021-12" db="EMBL/GenBank/DDBJ databases">
        <title>Genome sequence of Kibdelosporangium philippinense ATCC 49844.</title>
        <authorList>
            <person name="Fedorov E.A."/>
            <person name="Omeragic M."/>
            <person name="Shalygina K.F."/>
            <person name="Maclea K.S."/>
        </authorList>
    </citation>
    <scope>NUCLEOTIDE SEQUENCE [LARGE SCALE GENOMIC DNA]</scope>
    <source>
        <strain evidence="2 3">ATCC 49844</strain>
    </source>
</reference>
<dbReference type="EMBL" id="JAJVCN010000003">
    <property type="protein sequence ID" value="MCE7009034.1"/>
    <property type="molecule type" value="Genomic_DNA"/>
</dbReference>
<evidence type="ECO:0000313" key="2">
    <source>
        <dbReference type="EMBL" id="MCE7009034.1"/>
    </source>
</evidence>
<dbReference type="Gene3D" id="3.40.50.1390">
    <property type="entry name" value="Resolvase, N-terminal catalytic domain"/>
    <property type="match status" value="1"/>
</dbReference>
<dbReference type="Gene3D" id="3.90.1750.20">
    <property type="entry name" value="Putative Large Serine Recombinase, Chain B, Domain 2"/>
    <property type="match status" value="1"/>
</dbReference>
<keyword evidence="3" id="KW-1185">Reference proteome</keyword>
<dbReference type="Pfam" id="PF07508">
    <property type="entry name" value="Recombinase"/>
    <property type="match status" value="1"/>
</dbReference>
<dbReference type="SUPFAM" id="SSF53041">
    <property type="entry name" value="Resolvase-like"/>
    <property type="match status" value="1"/>
</dbReference>
<comment type="caution">
    <text evidence="2">The sequence shown here is derived from an EMBL/GenBank/DDBJ whole genome shotgun (WGS) entry which is preliminary data.</text>
</comment>
<sequence length="514" mass="58147">MGTAPRREWGRTLIKHDPEQLVWALSARESRTVTKGGPDEKGKVDYQLSDLRKFVQGIGGRVGLEVQEPNVSSFKRQRVLLPDGTYGYRVVRPDWEAIMTALRRGECNALAAVDIDRATRDPRILEDLIDAVELYGVYAVSMTGNIDLSTDEGISSARRLVGQRNDESRNTSRRITNGKRLAALEGKHNGGPLRPYGWRKDRLHVNKREMKNIRDALPRIFAGVSSLTIAAEWNERGIATVTGAQWRASTIRNMFLRPRMCGMVIYHEDVMRDEDGVPVRGRWEPILSDEEYEKVVEQWAPAEKGEESRLGGKGRGYRTIHLLSPFVRCGKCNARMVCTNDKIHGTEHRRRRYKCPSRGQGGCGGVSRVAEPIEHYIKALVIADHQRISAVKMKELPPWPKEKELQDLEGRISESTRQYEAGTYPAEHYFPSLARMEAKKADLRREKSKYSKESNLRSSTVTNLESLWDSPSFSTEQKQAAIAKSLTAIVIHPAGKGARHFHPDQITVVFHQES</sequence>
<proteinExistence type="predicted"/>
<dbReference type="InterPro" id="IPR025827">
    <property type="entry name" value="Zn_ribbon_recom_dom"/>
</dbReference>
<dbReference type="PANTHER" id="PTHR30461:SF23">
    <property type="entry name" value="DNA RECOMBINASE-RELATED"/>
    <property type="match status" value="1"/>
</dbReference>
<protein>
    <submittedName>
        <fullName evidence="2">Recombinase family protein</fullName>
    </submittedName>
</protein>
<name>A0ABS8ZMR2_9PSEU</name>
<dbReference type="InterPro" id="IPR006119">
    <property type="entry name" value="Resolv_N"/>
</dbReference>
<dbReference type="Pfam" id="PF13408">
    <property type="entry name" value="Zn_ribbon_recom"/>
    <property type="match status" value="1"/>
</dbReference>
<dbReference type="PROSITE" id="PS51737">
    <property type="entry name" value="RECOMBINASE_DNA_BIND"/>
    <property type="match status" value="1"/>
</dbReference>
<dbReference type="PANTHER" id="PTHR30461">
    <property type="entry name" value="DNA-INVERTASE FROM LAMBDOID PROPHAGE"/>
    <property type="match status" value="1"/>
</dbReference>
<dbReference type="Proteomes" id="UP001521150">
    <property type="component" value="Unassembled WGS sequence"/>
</dbReference>
<dbReference type="Pfam" id="PF00239">
    <property type="entry name" value="Resolvase"/>
    <property type="match status" value="1"/>
</dbReference>
<dbReference type="SMART" id="SM00857">
    <property type="entry name" value="Resolvase"/>
    <property type="match status" value="1"/>
</dbReference>
<feature type="domain" description="Recombinase" evidence="1">
    <location>
        <begin position="195"/>
        <end position="305"/>
    </location>
</feature>
<accession>A0ABS8ZMR2</accession>
<dbReference type="InterPro" id="IPR036162">
    <property type="entry name" value="Resolvase-like_N_sf"/>
</dbReference>
<dbReference type="InterPro" id="IPR038109">
    <property type="entry name" value="DNA_bind_recomb_sf"/>
</dbReference>
<dbReference type="CDD" id="cd00338">
    <property type="entry name" value="Ser_Recombinase"/>
    <property type="match status" value="1"/>
</dbReference>
<dbReference type="InterPro" id="IPR011109">
    <property type="entry name" value="DNA_bind_recombinase_dom"/>
</dbReference>
<gene>
    <name evidence="2" type="ORF">LWC34_40410</name>
</gene>
<organism evidence="2 3">
    <name type="scientific">Kibdelosporangium philippinense</name>
    <dbReference type="NCBI Taxonomy" id="211113"/>
    <lineage>
        <taxon>Bacteria</taxon>
        <taxon>Bacillati</taxon>
        <taxon>Actinomycetota</taxon>
        <taxon>Actinomycetes</taxon>
        <taxon>Pseudonocardiales</taxon>
        <taxon>Pseudonocardiaceae</taxon>
        <taxon>Kibdelosporangium</taxon>
    </lineage>
</organism>
<evidence type="ECO:0000259" key="1">
    <source>
        <dbReference type="PROSITE" id="PS51737"/>
    </source>
</evidence>